<feature type="compositionally biased region" description="Polar residues" evidence="1">
    <location>
        <begin position="159"/>
        <end position="183"/>
    </location>
</feature>
<sequence>MVFADKQVSAYGATPSFEALTGDDVKAYIDHKADHDTMDVDASNWNCADSMEELEVCKIILRMAAGEGSKVELTQTARPRLAKRKRDLDNDFVYEDDEEDFGVQPARRPSTENSEQTSEDSAATLWHLQRQAPVAWDLGREASDTGTKRPLKKARTSRSPKSPSGRSTKSTGKQQMPAPTTPHSALASGLQLEAMQATRDHMCTPDWQSTNSCQVGYLRVAAVSFKLGRIS</sequence>
<reference evidence="2 3" key="1">
    <citation type="journal article" date="2024" name="Nat. Commun.">
        <title>Phylogenomics reveals the evolutionary origins of lichenization in chlorophyte algae.</title>
        <authorList>
            <person name="Puginier C."/>
            <person name="Libourel C."/>
            <person name="Otte J."/>
            <person name="Skaloud P."/>
            <person name="Haon M."/>
            <person name="Grisel S."/>
            <person name="Petersen M."/>
            <person name="Berrin J.G."/>
            <person name="Delaux P.M."/>
            <person name="Dal Grande F."/>
            <person name="Keller J."/>
        </authorList>
    </citation>
    <scope>NUCLEOTIDE SEQUENCE [LARGE SCALE GENOMIC DNA]</scope>
    <source>
        <strain evidence="2 3">SAG 2523</strain>
    </source>
</reference>
<feature type="region of interest" description="Disordered" evidence="1">
    <location>
        <begin position="136"/>
        <end position="184"/>
    </location>
</feature>
<keyword evidence="3" id="KW-1185">Reference proteome</keyword>
<feature type="compositionally biased region" description="Basic and acidic residues" evidence="1">
    <location>
        <begin position="138"/>
        <end position="147"/>
    </location>
</feature>
<name>A0AAW1TEE6_9CHLO</name>
<comment type="caution">
    <text evidence="2">The sequence shown here is derived from an EMBL/GenBank/DDBJ whole genome shotgun (WGS) entry which is preliminary data.</text>
</comment>
<evidence type="ECO:0000313" key="3">
    <source>
        <dbReference type="Proteomes" id="UP001485043"/>
    </source>
</evidence>
<accession>A0AAW1TEE6</accession>
<protein>
    <submittedName>
        <fullName evidence="2">Uncharacterized protein</fullName>
    </submittedName>
</protein>
<evidence type="ECO:0000256" key="1">
    <source>
        <dbReference type="SAM" id="MobiDB-lite"/>
    </source>
</evidence>
<gene>
    <name evidence="2" type="ORF">WJX84_010430</name>
</gene>
<feature type="compositionally biased region" description="Basic residues" evidence="1">
    <location>
        <begin position="149"/>
        <end position="158"/>
    </location>
</feature>
<feature type="compositionally biased region" description="Acidic residues" evidence="1">
    <location>
        <begin position="90"/>
        <end position="101"/>
    </location>
</feature>
<dbReference type="AlphaFoldDB" id="A0AAW1TEE6"/>
<dbReference type="EMBL" id="JALJOV010000040">
    <property type="protein sequence ID" value="KAK9868211.1"/>
    <property type="molecule type" value="Genomic_DNA"/>
</dbReference>
<organism evidence="2 3">
    <name type="scientific">Apatococcus fuscideae</name>
    <dbReference type="NCBI Taxonomy" id="2026836"/>
    <lineage>
        <taxon>Eukaryota</taxon>
        <taxon>Viridiplantae</taxon>
        <taxon>Chlorophyta</taxon>
        <taxon>core chlorophytes</taxon>
        <taxon>Trebouxiophyceae</taxon>
        <taxon>Chlorellales</taxon>
        <taxon>Chlorellaceae</taxon>
        <taxon>Apatococcus</taxon>
    </lineage>
</organism>
<evidence type="ECO:0000313" key="2">
    <source>
        <dbReference type="EMBL" id="KAK9868211.1"/>
    </source>
</evidence>
<dbReference type="Proteomes" id="UP001485043">
    <property type="component" value="Unassembled WGS sequence"/>
</dbReference>
<feature type="compositionally biased region" description="Polar residues" evidence="1">
    <location>
        <begin position="111"/>
        <end position="121"/>
    </location>
</feature>
<feature type="region of interest" description="Disordered" evidence="1">
    <location>
        <begin position="89"/>
        <end position="121"/>
    </location>
</feature>
<proteinExistence type="predicted"/>